<evidence type="ECO:0000313" key="1">
    <source>
        <dbReference type="EMBL" id="WBO86752.1"/>
    </source>
</evidence>
<dbReference type="Gene3D" id="2.60.40.10">
    <property type="entry name" value="Immunoglobulins"/>
    <property type="match status" value="1"/>
</dbReference>
<dbReference type="InterPro" id="IPR014756">
    <property type="entry name" value="Ig_E-set"/>
</dbReference>
<organism evidence="1 2">
    <name type="scientific">Hymenobacter yonginensis</name>
    <dbReference type="NCBI Taxonomy" id="748197"/>
    <lineage>
        <taxon>Bacteria</taxon>
        <taxon>Pseudomonadati</taxon>
        <taxon>Bacteroidota</taxon>
        <taxon>Cytophagia</taxon>
        <taxon>Cytophagales</taxon>
        <taxon>Hymenobacteraceae</taxon>
        <taxon>Hymenobacter</taxon>
    </lineage>
</organism>
<proteinExistence type="predicted"/>
<dbReference type="Proteomes" id="UP001211872">
    <property type="component" value="Plasmid unnamed2"/>
</dbReference>
<dbReference type="SUPFAM" id="SSF81296">
    <property type="entry name" value="E set domains"/>
    <property type="match status" value="1"/>
</dbReference>
<dbReference type="EMBL" id="CP115397">
    <property type="protein sequence ID" value="WBO86752.1"/>
    <property type="molecule type" value="Genomic_DNA"/>
</dbReference>
<keyword evidence="1" id="KW-0614">Plasmid</keyword>
<geneLocation type="plasmid" evidence="1 2">
    <name>unnamed2</name>
</geneLocation>
<accession>A0ABY7PVQ3</accession>
<sequence>MYQTFNQGHTSVALSYPAVLASPAVLALSPAQGRGGTLVTIADRRLALLPAAPAIYFNGVLAPLVSAIPAGLVVRVPGGATTGRVKVVTADGAG</sequence>
<name>A0ABY7PVQ3_9BACT</name>
<evidence type="ECO:0000313" key="2">
    <source>
        <dbReference type="Proteomes" id="UP001211872"/>
    </source>
</evidence>
<dbReference type="RefSeq" id="WP_270129422.1">
    <property type="nucleotide sequence ID" value="NZ_CP115397.1"/>
</dbReference>
<protein>
    <submittedName>
        <fullName evidence="1">Uncharacterized protein</fullName>
    </submittedName>
</protein>
<reference evidence="1 2" key="1">
    <citation type="journal article" date="2011" name="Int. J. Syst. Evol. Microbiol.">
        <title>Hymenobacter yonginensis sp. nov., isolated from a mesotrophic artificial lake.</title>
        <authorList>
            <person name="Joung Y."/>
            <person name="Cho S.H."/>
            <person name="Kim H."/>
            <person name="Kim S.B."/>
            <person name="Joh K."/>
        </authorList>
    </citation>
    <scope>NUCLEOTIDE SEQUENCE [LARGE SCALE GENOMIC DNA]</scope>
    <source>
        <strain evidence="1 2">KCTC 22745</strain>
    </source>
</reference>
<keyword evidence="2" id="KW-1185">Reference proteome</keyword>
<dbReference type="InterPro" id="IPR013783">
    <property type="entry name" value="Ig-like_fold"/>
</dbReference>
<gene>
    <name evidence="1" type="ORF">O9Z63_20945</name>
</gene>